<sequence length="41" mass="4616">MPAMTLQDRASRLQPTAEPFFSFCTNAGWALRAALWTRQSS</sequence>
<dbReference type="EMBL" id="LR746276">
    <property type="protein sequence ID" value="CAA7406569.1"/>
    <property type="molecule type" value="Genomic_DNA"/>
</dbReference>
<organism evidence="1">
    <name type="scientific">Spirodela intermedia</name>
    <name type="common">Intermediate duckweed</name>
    <dbReference type="NCBI Taxonomy" id="51605"/>
    <lineage>
        <taxon>Eukaryota</taxon>
        <taxon>Viridiplantae</taxon>
        <taxon>Streptophyta</taxon>
        <taxon>Embryophyta</taxon>
        <taxon>Tracheophyta</taxon>
        <taxon>Spermatophyta</taxon>
        <taxon>Magnoliopsida</taxon>
        <taxon>Liliopsida</taxon>
        <taxon>Araceae</taxon>
        <taxon>Lemnoideae</taxon>
        <taxon>Spirodela</taxon>
    </lineage>
</organism>
<dbReference type="AlphaFoldDB" id="A0A7I8JHJ4"/>
<reference evidence="1" key="1">
    <citation type="submission" date="2019-12" db="EMBL/GenBank/DDBJ databases">
        <authorList>
            <person name="Scholz U."/>
            <person name="Mascher M."/>
            <person name="Fiebig A."/>
        </authorList>
    </citation>
    <scope>NUCLEOTIDE SEQUENCE</scope>
</reference>
<accession>A0A7I8JHJ4</accession>
<dbReference type="Proteomes" id="UP000663760">
    <property type="component" value="Chromosome 13"/>
</dbReference>
<dbReference type="EMBL" id="LR743600">
    <property type="protein sequence ID" value="CAA2630361.1"/>
    <property type="molecule type" value="Genomic_DNA"/>
</dbReference>
<evidence type="ECO:0000313" key="3">
    <source>
        <dbReference type="Proteomes" id="UP000663760"/>
    </source>
</evidence>
<name>A0A7I8JHJ4_SPIIN</name>
<evidence type="ECO:0000313" key="2">
    <source>
        <dbReference type="EMBL" id="CAA7406569.1"/>
    </source>
</evidence>
<gene>
    <name evidence="1" type="ORF">SI7747_13016007</name>
    <name evidence="2" type="ORF">SI8410_13017247</name>
</gene>
<protein>
    <submittedName>
        <fullName evidence="1">Uncharacterized protein</fullName>
    </submittedName>
</protein>
<evidence type="ECO:0000313" key="1">
    <source>
        <dbReference type="EMBL" id="CAA2630361.1"/>
    </source>
</evidence>
<proteinExistence type="predicted"/>
<keyword evidence="3" id="KW-1185">Reference proteome</keyword>